<dbReference type="Proteomes" id="UP000316781">
    <property type="component" value="Unassembled WGS sequence"/>
</dbReference>
<sequence>MADILFFDAPEPPPFEPPLRRRLRRNSEILVALLSALLAATIAFGVALVVIALFYEGDYISFGPGGLWFGLPPDAGAGRVALSAFSAPQRLAGAFALTLLIAPAAYILLCLRKLFRLYSCGVVFSPRNAQCLKQTGLGLIAYAFAPFCANRIAILAAVGNDPSWFHLYEIQAAILGALVFVIADVMRCAHEIEAERDGFV</sequence>
<name>A0A549SNK2_METSR</name>
<comment type="caution">
    <text evidence="2">The sequence shown here is derived from an EMBL/GenBank/DDBJ whole genome shotgun (WGS) entry which is preliminary data.</text>
</comment>
<dbReference type="AlphaFoldDB" id="A0A549SNK2"/>
<evidence type="ECO:0000313" key="2">
    <source>
        <dbReference type="EMBL" id="TRL31137.1"/>
    </source>
</evidence>
<dbReference type="Pfam" id="PF11188">
    <property type="entry name" value="DUF2975"/>
    <property type="match status" value="1"/>
</dbReference>
<feature type="transmembrane region" description="Helical" evidence="1">
    <location>
        <begin position="91"/>
        <end position="115"/>
    </location>
</feature>
<gene>
    <name evidence="2" type="ORF">FM996_14210</name>
</gene>
<proteinExistence type="predicted"/>
<dbReference type="EMBL" id="VJMF01000059">
    <property type="protein sequence ID" value="TRL31137.1"/>
    <property type="molecule type" value="Genomic_DNA"/>
</dbReference>
<evidence type="ECO:0000256" key="1">
    <source>
        <dbReference type="SAM" id="Phobius"/>
    </source>
</evidence>
<evidence type="ECO:0000313" key="3">
    <source>
        <dbReference type="Proteomes" id="UP000316781"/>
    </source>
</evidence>
<accession>A0A549SNK2</accession>
<dbReference type="RefSeq" id="WP_142863555.1">
    <property type="nucleotide sequence ID" value="NZ_VJMF01000059.1"/>
</dbReference>
<dbReference type="InterPro" id="IPR021354">
    <property type="entry name" value="DUF2975"/>
</dbReference>
<keyword evidence="1" id="KW-0472">Membrane</keyword>
<feature type="transmembrane region" description="Helical" evidence="1">
    <location>
        <begin position="29"/>
        <end position="55"/>
    </location>
</feature>
<organism evidence="2 3">
    <name type="scientific">Methylosinus sporium</name>
    <dbReference type="NCBI Taxonomy" id="428"/>
    <lineage>
        <taxon>Bacteria</taxon>
        <taxon>Pseudomonadati</taxon>
        <taxon>Pseudomonadota</taxon>
        <taxon>Alphaproteobacteria</taxon>
        <taxon>Hyphomicrobiales</taxon>
        <taxon>Methylocystaceae</taxon>
        <taxon>Methylosinus</taxon>
    </lineage>
</organism>
<protein>
    <submittedName>
        <fullName evidence="2">DUF2975 domain-containing protein</fullName>
    </submittedName>
</protein>
<feature type="transmembrane region" description="Helical" evidence="1">
    <location>
        <begin position="136"/>
        <end position="158"/>
    </location>
</feature>
<keyword evidence="1" id="KW-1133">Transmembrane helix</keyword>
<feature type="transmembrane region" description="Helical" evidence="1">
    <location>
        <begin position="164"/>
        <end position="186"/>
    </location>
</feature>
<reference evidence="2 3" key="1">
    <citation type="submission" date="2019-07" db="EMBL/GenBank/DDBJ databases">
        <title>Ln-dependent methylotrophs.</title>
        <authorList>
            <person name="Tani A."/>
        </authorList>
    </citation>
    <scope>NUCLEOTIDE SEQUENCE [LARGE SCALE GENOMIC DNA]</scope>
    <source>
        <strain evidence="2 3">SM89A</strain>
    </source>
</reference>
<keyword evidence="1" id="KW-0812">Transmembrane</keyword>